<keyword evidence="1" id="KW-0238">DNA-binding</keyword>
<evidence type="ECO:0000313" key="2">
    <source>
        <dbReference type="EMBL" id="MCS3710294.1"/>
    </source>
</evidence>
<sequence length="396" mass="41857">MRSSSSSSVLASLPNARLRRPAVWIAFLAVAALSLTGCDLFGSNDDEGRRVTTDVVIANSGNFSAQDGSLTLYNPTDSTATLKDINVAFINSLAQHNGRLFVVDNTQADNAGRITTFDTDQLEPIDQVSNPRPPRYIAFPTADKGYVSNLSRFDENFSPEPSTVSVVDLDDNSVTKRVDVGREPRGIGVAGGKAFVANSADGTLSVLDADADTVNTTLSLPDCASPKSVFVDEENEVAVVCQGGGEQASEVLFLSPIEETIKDRVELGAPIGSANATQSAYYSEGAEELYAISGVETFGGPPLGGTGEIFRVDTDTNVLDATLEVPQDDELVNLTAVGYDAVTQDLYVTRLPVDDAGGPLFSADGTALILDRSGDEVTRFETGNTPGHIAFLRDSQ</sequence>
<dbReference type="Gene3D" id="2.130.10.10">
    <property type="entry name" value="YVTN repeat-like/Quinoprotein amine dehydrogenase"/>
    <property type="match status" value="1"/>
</dbReference>
<protein>
    <submittedName>
        <fullName evidence="1">DNA-binding beta-propeller fold protein YncE</fullName>
    </submittedName>
</protein>
<dbReference type="EMBL" id="JANUAE010000006">
    <property type="protein sequence ID" value="MCS3710294.1"/>
    <property type="molecule type" value="Genomic_DNA"/>
</dbReference>
<dbReference type="EMBL" id="JANUAU010000012">
    <property type="protein sequence ID" value="MCS3679134.1"/>
    <property type="molecule type" value="Genomic_DNA"/>
</dbReference>
<dbReference type="Proteomes" id="UP001155027">
    <property type="component" value="Unassembled WGS sequence"/>
</dbReference>
<gene>
    <name evidence="2" type="ORF">GGP61_001904</name>
    <name evidence="1" type="ORF">GGP71_003082</name>
</gene>
<dbReference type="InterPro" id="IPR015943">
    <property type="entry name" value="WD40/YVTN_repeat-like_dom_sf"/>
</dbReference>
<proteinExistence type="predicted"/>
<comment type="caution">
    <text evidence="1">The sequence shown here is derived from an EMBL/GenBank/DDBJ whole genome shotgun (WGS) entry which is preliminary data.</text>
</comment>
<dbReference type="PANTHER" id="PTHR47197:SF3">
    <property type="entry name" value="DIHYDRO-HEME D1 DEHYDROGENASE"/>
    <property type="match status" value="1"/>
</dbReference>
<dbReference type="AlphaFoldDB" id="A0A9X2Q2A0"/>
<evidence type="ECO:0000313" key="3">
    <source>
        <dbReference type="Proteomes" id="UP001155027"/>
    </source>
</evidence>
<organism evidence="1 3">
    <name type="scientific">Salinibacter ruber</name>
    <dbReference type="NCBI Taxonomy" id="146919"/>
    <lineage>
        <taxon>Bacteria</taxon>
        <taxon>Pseudomonadati</taxon>
        <taxon>Rhodothermota</taxon>
        <taxon>Rhodothermia</taxon>
        <taxon>Rhodothermales</taxon>
        <taxon>Salinibacteraceae</taxon>
        <taxon>Salinibacter</taxon>
    </lineage>
</organism>
<accession>A0A9X2Q2A0</accession>
<evidence type="ECO:0000313" key="1">
    <source>
        <dbReference type="EMBL" id="MCS3679134.1"/>
    </source>
</evidence>
<dbReference type="RefSeq" id="WP_013061465.1">
    <property type="nucleotide sequence ID" value="NZ_CALTSL010000004.1"/>
</dbReference>
<dbReference type="PANTHER" id="PTHR47197">
    <property type="entry name" value="PROTEIN NIRF"/>
    <property type="match status" value="1"/>
</dbReference>
<dbReference type="GO" id="GO:0003677">
    <property type="term" value="F:DNA binding"/>
    <property type="evidence" value="ECO:0007669"/>
    <property type="project" value="UniProtKB-KW"/>
</dbReference>
<dbReference type="SUPFAM" id="SSF63829">
    <property type="entry name" value="Calcium-dependent phosphotriesterase"/>
    <property type="match status" value="1"/>
</dbReference>
<dbReference type="Proteomes" id="UP001155057">
    <property type="component" value="Unassembled WGS sequence"/>
</dbReference>
<name>A0A9X2Q2A0_9BACT</name>
<reference evidence="1" key="1">
    <citation type="submission" date="2022-08" db="EMBL/GenBank/DDBJ databases">
        <title>Genomic Encyclopedia of Type Strains, Phase V (KMG-V): Genome sequencing to study the core and pangenomes of soil and plant-associated prokaryotes.</title>
        <authorList>
            <person name="Whitman W."/>
        </authorList>
    </citation>
    <scope>NUCLEOTIDE SEQUENCE</scope>
    <source>
        <strain evidence="1">0</strain>
        <strain evidence="2">SP3049</strain>
    </source>
</reference>
<dbReference type="InterPro" id="IPR051200">
    <property type="entry name" value="Host-pathogen_enzymatic-act"/>
</dbReference>